<protein>
    <submittedName>
        <fullName evidence="1">Uncharacterized protein</fullName>
    </submittedName>
</protein>
<dbReference type="Proteomes" id="UP000053271">
    <property type="component" value="Unassembled WGS sequence"/>
</dbReference>
<keyword evidence="2" id="KW-1185">Reference proteome</keyword>
<dbReference type="GeneID" id="91426005"/>
<organism evidence="1 2">
    <name type="scientific">Streptomyces longwoodensis</name>
    <dbReference type="NCBI Taxonomy" id="68231"/>
    <lineage>
        <taxon>Bacteria</taxon>
        <taxon>Bacillati</taxon>
        <taxon>Actinomycetota</taxon>
        <taxon>Actinomycetes</taxon>
        <taxon>Kitasatosporales</taxon>
        <taxon>Streptomycetaceae</taxon>
        <taxon>Streptomyces</taxon>
    </lineage>
</organism>
<dbReference type="AlphaFoldDB" id="A0A101QX40"/>
<name>A0A101QX40_9ACTN</name>
<dbReference type="RefSeq" id="WP_067233773.1">
    <property type="nucleotide sequence ID" value="NZ_KQ948553.1"/>
</dbReference>
<dbReference type="EMBL" id="LMWS01000018">
    <property type="protein sequence ID" value="KUN37687.1"/>
    <property type="molecule type" value="Genomic_DNA"/>
</dbReference>
<gene>
    <name evidence="1" type="ORF">AQJ30_15495</name>
</gene>
<evidence type="ECO:0000313" key="1">
    <source>
        <dbReference type="EMBL" id="KUN37687.1"/>
    </source>
</evidence>
<proteinExistence type="predicted"/>
<reference evidence="1 2" key="1">
    <citation type="submission" date="2015-10" db="EMBL/GenBank/DDBJ databases">
        <title>Draft genome sequence of Streptomyces longwoodensis DSM 41677, type strain for the species Streptomyces longwoodensis.</title>
        <authorList>
            <person name="Ruckert C."/>
            <person name="Winkler A."/>
            <person name="Kalinowski J."/>
            <person name="Kampfer P."/>
            <person name="Glaeser S."/>
        </authorList>
    </citation>
    <scope>NUCLEOTIDE SEQUENCE [LARGE SCALE GENOMIC DNA]</scope>
    <source>
        <strain evidence="1 2">DSM 41677</strain>
    </source>
</reference>
<evidence type="ECO:0000313" key="2">
    <source>
        <dbReference type="Proteomes" id="UP000053271"/>
    </source>
</evidence>
<accession>A0A101QX40</accession>
<comment type="caution">
    <text evidence="1">The sequence shown here is derived from an EMBL/GenBank/DDBJ whole genome shotgun (WGS) entry which is preliminary data.</text>
</comment>
<sequence length="99" mass="10493">MKLPRIECKDCGRHIAAGPVAGRLSKGRLARHDPPKRVSLYGTALVSCPGSLDIVDLPVSADQLEFEDNEKALASSLRQEGVRLVAGVDDGGLGTLPLF</sequence>